<dbReference type="SUPFAM" id="SSF88659">
    <property type="entry name" value="Sigma3 and sigma4 domains of RNA polymerase sigma factors"/>
    <property type="match status" value="1"/>
</dbReference>
<dbReference type="InterPro" id="IPR036388">
    <property type="entry name" value="WH-like_DNA-bd_sf"/>
</dbReference>
<evidence type="ECO:0000313" key="9">
    <source>
        <dbReference type="Proteomes" id="UP000050454"/>
    </source>
</evidence>
<dbReference type="EMBL" id="LGTQ01000009">
    <property type="protein sequence ID" value="KPM48138.1"/>
    <property type="molecule type" value="Genomic_DNA"/>
</dbReference>
<feature type="domain" description="RNA polymerase sigma factor 70 region 4 type 2" evidence="7">
    <location>
        <begin position="127"/>
        <end position="177"/>
    </location>
</feature>
<dbReference type="SUPFAM" id="SSF88946">
    <property type="entry name" value="Sigma2 domain of RNA polymerase sigma factors"/>
    <property type="match status" value="1"/>
</dbReference>
<dbReference type="AlphaFoldDB" id="A0A0P7C6Z1"/>
<sequence length="186" mass="21966">MTPKVYIEKNTELVERCKHGDRQAQYKLYKLYSRAMLNTCLRFVKQQEEAEDVLQEAFIDAFTKIHSFRMESSFGLWLKQIVVNKSINHLRAKKLELVDIEDHQYKIEEPESLGIDESELEYRVETVSRALEMLPDGYRTVLNMYLFEGYDHEEIAGFLEISESTSRTQYMRAKKKLVQIIRDGQA</sequence>
<accession>A0A0P7C6Z1</accession>
<dbReference type="GO" id="GO:0003677">
    <property type="term" value="F:DNA binding"/>
    <property type="evidence" value="ECO:0007669"/>
    <property type="project" value="UniProtKB-KW"/>
</dbReference>
<keyword evidence="2" id="KW-0805">Transcription regulation</keyword>
<dbReference type="CDD" id="cd06171">
    <property type="entry name" value="Sigma70_r4"/>
    <property type="match status" value="1"/>
</dbReference>
<evidence type="ECO:0000256" key="5">
    <source>
        <dbReference type="ARBA" id="ARBA00023163"/>
    </source>
</evidence>
<dbReference type="Proteomes" id="UP000050454">
    <property type="component" value="Unassembled WGS sequence"/>
</dbReference>
<evidence type="ECO:0000256" key="2">
    <source>
        <dbReference type="ARBA" id="ARBA00023015"/>
    </source>
</evidence>
<gene>
    <name evidence="8" type="ORF">AFM12_11765</name>
</gene>
<evidence type="ECO:0000256" key="4">
    <source>
        <dbReference type="ARBA" id="ARBA00023125"/>
    </source>
</evidence>
<dbReference type="GO" id="GO:0006352">
    <property type="term" value="P:DNA-templated transcription initiation"/>
    <property type="evidence" value="ECO:0007669"/>
    <property type="project" value="InterPro"/>
</dbReference>
<dbReference type="NCBIfam" id="TIGR02937">
    <property type="entry name" value="sigma70-ECF"/>
    <property type="match status" value="1"/>
</dbReference>
<evidence type="ECO:0000259" key="6">
    <source>
        <dbReference type="Pfam" id="PF04542"/>
    </source>
</evidence>
<dbReference type="InterPro" id="IPR039425">
    <property type="entry name" value="RNA_pol_sigma-70-like"/>
</dbReference>
<dbReference type="Gene3D" id="1.10.1740.10">
    <property type="match status" value="1"/>
</dbReference>
<dbReference type="InterPro" id="IPR013249">
    <property type="entry name" value="RNA_pol_sigma70_r4_t2"/>
</dbReference>
<dbReference type="InterPro" id="IPR007627">
    <property type="entry name" value="RNA_pol_sigma70_r2"/>
</dbReference>
<dbReference type="InterPro" id="IPR013324">
    <property type="entry name" value="RNA_pol_sigma_r3/r4-like"/>
</dbReference>
<dbReference type="InterPro" id="IPR014284">
    <property type="entry name" value="RNA_pol_sigma-70_dom"/>
</dbReference>
<reference evidence="8 9" key="1">
    <citation type="submission" date="2015-07" db="EMBL/GenBank/DDBJ databases">
        <title>The draft genome sequence of Leadbetterella sp. JN14-9.</title>
        <authorList>
            <person name="Liu Y."/>
            <person name="Du J."/>
            <person name="Shao Z."/>
        </authorList>
    </citation>
    <scope>NUCLEOTIDE SEQUENCE [LARGE SCALE GENOMIC DNA]</scope>
    <source>
        <strain evidence="8 9">JN14-9</strain>
    </source>
</reference>
<comment type="similarity">
    <text evidence="1">Belongs to the sigma-70 factor family. ECF subfamily.</text>
</comment>
<proteinExistence type="inferred from homology"/>
<evidence type="ECO:0000256" key="1">
    <source>
        <dbReference type="ARBA" id="ARBA00010641"/>
    </source>
</evidence>
<dbReference type="Pfam" id="PF04542">
    <property type="entry name" value="Sigma70_r2"/>
    <property type="match status" value="1"/>
</dbReference>
<dbReference type="STRING" id="1605367.AFM12_11765"/>
<evidence type="ECO:0000259" key="7">
    <source>
        <dbReference type="Pfam" id="PF08281"/>
    </source>
</evidence>
<evidence type="ECO:0000313" key="8">
    <source>
        <dbReference type="EMBL" id="KPM48138.1"/>
    </source>
</evidence>
<dbReference type="RefSeq" id="WP_055148909.1">
    <property type="nucleotide sequence ID" value="NZ_JXSZ01000009.1"/>
</dbReference>
<keyword evidence="5" id="KW-0804">Transcription</keyword>
<evidence type="ECO:0000256" key="3">
    <source>
        <dbReference type="ARBA" id="ARBA00023082"/>
    </source>
</evidence>
<keyword evidence="3" id="KW-0731">Sigma factor</keyword>
<keyword evidence="4" id="KW-0238">DNA-binding</keyword>
<dbReference type="OrthoDB" id="941544at2"/>
<keyword evidence="9" id="KW-1185">Reference proteome</keyword>
<comment type="caution">
    <text evidence="8">The sequence shown here is derived from an EMBL/GenBank/DDBJ whole genome shotgun (WGS) entry which is preliminary data.</text>
</comment>
<evidence type="ECO:0008006" key="10">
    <source>
        <dbReference type="Google" id="ProtNLM"/>
    </source>
</evidence>
<dbReference type="Gene3D" id="1.10.10.10">
    <property type="entry name" value="Winged helix-like DNA-binding domain superfamily/Winged helix DNA-binding domain"/>
    <property type="match status" value="1"/>
</dbReference>
<organism evidence="8 9">
    <name type="scientific">Jiulongibacter sediminis</name>
    <dbReference type="NCBI Taxonomy" id="1605367"/>
    <lineage>
        <taxon>Bacteria</taxon>
        <taxon>Pseudomonadati</taxon>
        <taxon>Bacteroidota</taxon>
        <taxon>Cytophagia</taxon>
        <taxon>Cytophagales</taxon>
        <taxon>Leadbetterellaceae</taxon>
        <taxon>Jiulongibacter</taxon>
    </lineage>
</organism>
<dbReference type="GO" id="GO:0016987">
    <property type="term" value="F:sigma factor activity"/>
    <property type="evidence" value="ECO:0007669"/>
    <property type="project" value="UniProtKB-KW"/>
</dbReference>
<protein>
    <recommendedName>
        <fullName evidence="10">RNA polymerase sigma factor</fullName>
    </recommendedName>
</protein>
<dbReference type="PATRIC" id="fig|1605367.3.peg.3755"/>
<dbReference type="InterPro" id="IPR013325">
    <property type="entry name" value="RNA_pol_sigma_r2"/>
</dbReference>
<name>A0A0P7C6Z1_9BACT</name>
<dbReference type="Pfam" id="PF08281">
    <property type="entry name" value="Sigma70_r4_2"/>
    <property type="match status" value="1"/>
</dbReference>
<dbReference type="PANTHER" id="PTHR43133:SF8">
    <property type="entry name" value="RNA POLYMERASE SIGMA FACTOR HI_1459-RELATED"/>
    <property type="match status" value="1"/>
</dbReference>
<dbReference type="PANTHER" id="PTHR43133">
    <property type="entry name" value="RNA POLYMERASE ECF-TYPE SIGMA FACTO"/>
    <property type="match status" value="1"/>
</dbReference>
<feature type="domain" description="RNA polymerase sigma-70 region 2" evidence="6">
    <location>
        <begin position="28"/>
        <end position="94"/>
    </location>
</feature>